<dbReference type="InterPro" id="IPR011990">
    <property type="entry name" value="TPR-like_helical_dom_sf"/>
</dbReference>
<keyword evidence="2" id="KW-0812">Transmembrane</keyword>
<proteinExistence type="predicted"/>
<keyword evidence="1" id="KW-0175">Coiled coil</keyword>
<keyword evidence="2" id="KW-1133">Transmembrane helix</keyword>
<protein>
    <recommendedName>
        <fullName evidence="3">Restriction endonuclease type IV Mrr domain-containing protein</fullName>
    </recommendedName>
</protein>
<dbReference type="RefSeq" id="WP_048595428.1">
    <property type="nucleotide sequence ID" value="NZ_CVLB01000002.1"/>
</dbReference>
<dbReference type="Gene3D" id="1.25.40.10">
    <property type="entry name" value="Tetratricopeptide repeat domain"/>
    <property type="match status" value="1"/>
</dbReference>
<feature type="coiled-coil region" evidence="1">
    <location>
        <begin position="316"/>
        <end position="343"/>
    </location>
</feature>
<dbReference type="Proteomes" id="UP000043763">
    <property type="component" value="Unassembled WGS sequence"/>
</dbReference>
<feature type="transmembrane region" description="Helical" evidence="2">
    <location>
        <begin position="6"/>
        <end position="23"/>
    </location>
</feature>
<dbReference type="OrthoDB" id="305066at2"/>
<dbReference type="GO" id="GO:0009307">
    <property type="term" value="P:DNA restriction-modification system"/>
    <property type="evidence" value="ECO:0007669"/>
    <property type="project" value="InterPro"/>
</dbReference>
<evidence type="ECO:0000259" key="3">
    <source>
        <dbReference type="Pfam" id="PF04471"/>
    </source>
</evidence>
<feature type="coiled-coil region" evidence="1">
    <location>
        <begin position="38"/>
        <end position="78"/>
    </location>
</feature>
<sequence>MVYIILSAIVLLILIIILIKRIFNNKKTLSPKYVKKQIEELTKKINEDEKDYVSLYQLAKLKEQIGEIEESLKIYEKLMQLSFFKEKEELEICQKLESFYENFDKNDEAFKYTLKIARLDSNNMPCNIKAGTTLCNEGYYILACDYFNKAILNKNEFDTDNLKAAAFSFFKTKDYKKSIVFLEELQKRLAKENDKDIDNINKTLISMYMLSDELNIARGFIEQIIINKHINNQLYMDRIYLHILYKVLDNEKFRELYDNLYKKYNISNPNKKISDLILDYSFYSYFLRDISLSKRLFEIINELKLTELNNYNFDLIIKYLSDISKATEQLNKLRNLMKLDNSKNDNYEKYVEKEDIQNWERAVDLWEGSFIDISYLASLITIKNNINIKKILDELKINDNNSNNEISLKIVQKVDHIYNMNMIDFKKLCQNLIRTKLSYSIIQEYTDAASKSDYGDEVNYITYNTKGNKRDTTLISFKRWKKIEIGELLIRDFQMMINESGAKNGILIVPVTLSNSAKSYVSYNDKITVYSRNQFNNLLKDEKL</sequence>
<dbReference type="GO" id="GO:0003677">
    <property type="term" value="F:DNA binding"/>
    <property type="evidence" value="ECO:0007669"/>
    <property type="project" value="InterPro"/>
</dbReference>
<reference evidence="5" key="1">
    <citation type="submission" date="2015-04" db="EMBL/GenBank/DDBJ databases">
        <authorList>
            <person name="Mushtaq Mamoona"/>
        </authorList>
    </citation>
    <scope>NUCLEOTIDE SEQUENCE [LARGE SCALE GENOMIC DNA]</scope>
    <source>
        <strain evidence="5">AN4859/03</strain>
    </source>
</reference>
<dbReference type="SUPFAM" id="SSF48452">
    <property type="entry name" value="TPR-like"/>
    <property type="match status" value="1"/>
</dbReference>
<feature type="domain" description="Restriction endonuclease type IV Mrr" evidence="3">
    <location>
        <begin position="418"/>
        <end position="539"/>
    </location>
</feature>
<dbReference type="Gene3D" id="3.40.1350.10">
    <property type="match status" value="1"/>
</dbReference>
<dbReference type="GO" id="GO:0004519">
    <property type="term" value="F:endonuclease activity"/>
    <property type="evidence" value="ECO:0007669"/>
    <property type="project" value="InterPro"/>
</dbReference>
<gene>
    <name evidence="4" type="ORF">BRSU_2263</name>
</gene>
<evidence type="ECO:0000313" key="5">
    <source>
        <dbReference type="Proteomes" id="UP000043763"/>
    </source>
</evidence>
<organism evidence="4 5">
    <name type="scientific">Brachyspira suanatina</name>
    <dbReference type="NCBI Taxonomy" id="381802"/>
    <lineage>
        <taxon>Bacteria</taxon>
        <taxon>Pseudomonadati</taxon>
        <taxon>Spirochaetota</taxon>
        <taxon>Spirochaetia</taxon>
        <taxon>Brachyspirales</taxon>
        <taxon>Brachyspiraceae</taxon>
        <taxon>Brachyspira</taxon>
    </lineage>
</organism>
<dbReference type="Pfam" id="PF04471">
    <property type="entry name" value="Mrr_cat"/>
    <property type="match status" value="1"/>
</dbReference>
<dbReference type="InterPro" id="IPR011856">
    <property type="entry name" value="tRNA_endonuc-like_dom_sf"/>
</dbReference>
<evidence type="ECO:0000313" key="4">
    <source>
        <dbReference type="EMBL" id="CRF34814.1"/>
    </source>
</evidence>
<dbReference type="InterPro" id="IPR007560">
    <property type="entry name" value="Restrct_endonuc_IV_Mrr"/>
</dbReference>
<keyword evidence="5" id="KW-1185">Reference proteome</keyword>
<dbReference type="EMBL" id="CVLB01000002">
    <property type="protein sequence ID" value="CRF34814.1"/>
    <property type="molecule type" value="Genomic_DNA"/>
</dbReference>
<accession>A0A0G4K9M1</accession>
<evidence type="ECO:0000256" key="2">
    <source>
        <dbReference type="SAM" id="Phobius"/>
    </source>
</evidence>
<name>A0A0G4K9M1_9SPIR</name>
<evidence type="ECO:0000256" key="1">
    <source>
        <dbReference type="SAM" id="Coils"/>
    </source>
</evidence>
<keyword evidence="2" id="KW-0472">Membrane</keyword>
<dbReference type="AlphaFoldDB" id="A0A0G4K9M1"/>